<accession>A0A815ZL48</accession>
<gene>
    <name evidence="2" type="ORF">SEV965_LOCUS39981</name>
</gene>
<reference evidence="2" key="1">
    <citation type="submission" date="2021-02" db="EMBL/GenBank/DDBJ databases">
        <authorList>
            <person name="Nowell W R."/>
        </authorList>
    </citation>
    <scope>NUCLEOTIDE SEQUENCE</scope>
</reference>
<evidence type="ECO:0000313" key="2">
    <source>
        <dbReference type="EMBL" id="CAF1584892.1"/>
    </source>
</evidence>
<sequence length="69" mass="7814">GIYPYDSRIIRRDKLIKNGIITSTTNTINRSLSVEFDESSQSNHLTSTNTTTVKQKKLLKYPSAPDLRS</sequence>
<dbReference type="Proteomes" id="UP000663889">
    <property type="component" value="Unassembled WGS sequence"/>
</dbReference>
<protein>
    <submittedName>
        <fullName evidence="2">Uncharacterized protein</fullName>
    </submittedName>
</protein>
<evidence type="ECO:0000313" key="3">
    <source>
        <dbReference type="Proteomes" id="UP000663889"/>
    </source>
</evidence>
<feature type="compositionally biased region" description="Polar residues" evidence="1">
    <location>
        <begin position="39"/>
        <end position="53"/>
    </location>
</feature>
<feature type="non-terminal residue" evidence="2">
    <location>
        <position position="1"/>
    </location>
</feature>
<proteinExistence type="predicted"/>
<dbReference type="AlphaFoldDB" id="A0A815ZL48"/>
<feature type="non-terminal residue" evidence="2">
    <location>
        <position position="69"/>
    </location>
</feature>
<comment type="caution">
    <text evidence="2">The sequence shown here is derived from an EMBL/GenBank/DDBJ whole genome shotgun (WGS) entry which is preliminary data.</text>
</comment>
<dbReference type="EMBL" id="CAJNOU010020290">
    <property type="protein sequence ID" value="CAF1584892.1"/>
    <property type="molecule type" value="Genomic_DNA"/>
</dbReference>
<evidence type="ECO:0000256" key="1">
    <source>
        <dbReference type="SAM" id="MobiDB-lite"/>
    </source>
</evidence>
<feature type="region of interest" description="Disordered" evidence="1">
    <location>
        <begin position="36"/>
        <end position="69"/>
    </location>
</feature>
<name>A0A815ZL48_9BILA</name>
<organism evidence="2 3">
    <name type="scientific">Rotaria sordida</name>
    <dbReference type="NCBI Taxonomy" id="392033"/>
    <lineage>
        <taxon>Eukaryota</taxon>
        <taxon>Metazoa</taxon>
        <taxon>Spiralia</taxon>
        <taxon>Gnathifera</taxon>
        <taxon>Rotifera</taxon>
        <taxon>Eurotatoria</taxon>
        <taxon>Bdelloidea</taxon>
        <taxon>Philodinida</taxon>
        <taxon>Philodinidae</taxon>
        <taxon>Rotaria</taxon>
    </lineage>
</organism>